<dbReference type="GO" id="GO:0046872">
    <property type="term" value="F:metal ion binding"/>
    <property type="evidence" value="ECO:0007669"/>
    <property type="project" value="UniProtKB-KW"/>
</dbReference>
<dbReference type="Proteomes" id="UP000050326">
    <property type="component" value="Unassembled WGS sequence"/>
</dbReference>
<evidence type="ECO:0000256" key="2">
    <source>
        <dbReference type="ARBA" id="ARBA00001966"/>
    </source>
</evidence>
<name>A0A0N8NSW7_9CLOT</name>
<keyword evidence="4" id="KW-0288">FMN</keyword>
<accession>A0A0N8NSW7</accession>
<evidence type="ECO:0000313" key="11">
    <source>
        <dbReference type="Proteomes" id="UP000050326"/>
    </source>
</evidence>
<dbReference type="STRING" id="36849.OXPF_31980"/>
<dbReference type="AlphaFoldDB" id="A0A0N8NSW7"/>
<organism evidence="10 11">
    <name type="scientific">Oxobacter pfennigii</name>
    <dbReference type="NCBI Taxonomy" id="36849"/>
    <lineage>
        <taxon>Bacteria</taxon>
        <taxon>Bacillati</taxon>
        <taxon>Bacillota</taxon>
        <taxon>Clostridia</taxon>
        <taxon>Eubacteriales</taxon>
        <taxon>Clostridiaceae</taxon>
        <taxon>Oxobacter</taxon>
    </lineage>
</organism>
<keyword evidence="8" id="KW-0411">Iron-sulfur</keyword>
<dbReference type="EC" id="1.-.-.-" evidence="10"/>
<comment type="caution">
    <text evidence="10">The sequence shown here is derived from an EMBL/GenBank/DDBJ whole genome shotgun (WGS) entry which is preliminary data.</text>
</comment>
<evidence type="ECO:0000256" key="4">
    <source>
        <dbReference type="ARBA" id="ARBA00022643"/>
    </source>
</evidence>
<evidence type="ECO:0000256" key="6">
    <source>
        <dbReference type="ARBA" id="ARBA00023002"/>
    </source>
</evidence>
<evidence type="ECO:0000256" key="7">
    <source>
        <dbReference type="ARBA" id="ARBA00023004"/>
    </source>
</evidence>
<comment type="cofactor">
    <cofactor evidence="2">
        <name>[4Fe-4S] cluster</name>
        <dbReference type="ChEBI" id="CHEBI:49883"/>
    </cofactor>
</comment>
<dbReference type="InterPro" id="IPR001155">
    <property type="entry name" value="OxRdtase_FMN_N"/>
</dbReference>
<evidence type="ECO:0000256" key="3">
    <source>
        <dbReference type="ARBA" id="ARBA00022630"/>
    </source>
</evidence>
<dbReference type="EMBL" id="LKET01000041">
    <property type="protein sequence ID" value="KPU43184.1"/>
    <property type="molecule type" value="Genomic_DNA"/>
</dbReference>
<dbReference type="Pfam" id="PF00724">
    <property type="entry name" value="Oxidored_FMN"/>
    <property type="match status" value="1"/>
</dbReference>
<dbReference type="OrthoDB" id="9772736at2"/>
<evidence type="ECO:0000259" key="9">
    <source>
        <dbReference type="Pfam" id="PF00724"/>
    </source>
</evidence>
<keyword evidence="3" id="KW-0285">Flavoprotein</keyword>
<keyword evidence="5" id="KW-0479">Metal-binding</keyword>
<dbReference type="PANTHER" id="PTHR42917:SF2">
    <property type="entry name" value="2,4-DIENOYL-COA REDUCTASE [(2E)-ENOYL-COA-PRODUCING]"/>
    <property type="match status" value="1"/>
</dbReference>
<comment type="cofactor">
    <cofactor evidence="1">
        <name>FMN</name>
        <dbReference type="ChEBI" id="CHEBI:58210"/>
    </cofactor>
</comment>
<dbReference type="GO" id="GO:0010181">
    <property type="term" value="F:FMN binding"/>
    <property type="evidence" value="ECO:0007669"/>
    <property type="project" value="InterPro"/>
</dbReference>
<keyword evidence="6 10" id="KW-0560">Oxidoreductase</keyword>
<reference evidence="10 11" key="1">
    <citation type="submission" date="2015-09" db="EMBL/GenBank/DDBJ databases">
        <title>Genome sequence of Oxobacter pfennigii DSM 3222.</title>
        <authorList>
            <person name="Poehlein A."/>
            <person name="Bengelsdorf F.R."/>
            <person name="Schiel-Bengelsdorf B."/>
            <person name="Duerre P."/>
            <person name="Daniel R."/>
        </authorList>
    </citation>
    <scope>NUCLEOTIDE SEQUENCE [LARGE SCALE GENOMIC DNA]</scope>
    <source>
        <strain evidence="10 11">DSM 3222</strain>
    </source>
</reference>
<evidence type="ECO:0000256" key="8">
    <source>
        <dbReference type="ARBA" id="ARBA00023014"/>
    </source>
</evidence>
<dbReference type="Gene3D" id="3.20.20.70">
    <property type="entry name" value="Aldolase class I"/>
    <property type="match status" value="1"/>
</dbReference>
<keyword evidence="11" id="KW-1185">Reference proteome</keyword>
<evidence type="ECO:0000313" key="10">
    <source>
        <dbReference type="EMBL" id="KPU43184.1"/>
    </source>
</evidence>
<dbReference type="PANTHER" id="PTHR42917">
    <property type="entry name" value="2,4-DIENOYL-COA REDUCTASE"/>
    <property type="match status" value="1"/>
</dbReference>
<feature type="domain" description="NADH:flavin oxidoreductase/NADH oxidase N-terminal" evidence="9">
    <location>
        <begin position="5"/>
        <end position="55"/>
    </location>
</feature>
<proteinExistence type="predicted"/>
<gene>
    <name evidence="10" type="ORF">OXPF_31980</name>
</gene>
<sequence length="78" mass="8709">MKYPNLFKPIKIRGMELKNRVIFPAMGTGFLKNGYVTDRLIDYHVTRAIGGTALIGYALKARKAINAIEEAAEVAREI</sequence>
<protein>
    <submittedName>
        <fullName evidence="10">NADH oxidase</fullName>
        <ecNumber evidence="10">1.-.-.-</ecNumber>
    </submittedName>
</protein>
<dbReference type="GO" id="GO:0051536">
    <property type="term" value="F:iron-sulfur cluster binding"/>
    <property type="evidence" value="ECO:0007669"/>
    <property type="project" value="UniProtKB-KW"/>
</dbReference>
<evidence type="ECO:0000256" key="5">
    <source>
        <dbReference type="ARBA" id="ARBA00022723"/>
    </source>
</evidence>
<dbReference type="RefSeq" id="WP_054876197.1">
    <property type="nucleotide sequence ID" value="NZ_LKET01000041.1"/>
</dbReference>
<evidence type="ECO:0000256" key="1">
    <source>
        <dbReference type="ARBA" id="ARBA00001917"/>
    </source>
</evidence>
<dbReference type="InterPro" id="IPR013785">
    <property type="entry name" value="Aldolase_TIM"/>
</dbReference>
<dbReference type="SUPFAM" id="SSF51395">
    <property type="entry name" value="FMN-linked oxidoreductases"/>
    <property type="match status" value="1"/>
</dbReference>
<dbReference type="InterPro" id="IPR051793">
    <property type="entry name" value="NADH:flavin_oxidoreductase"/>
</dbReference>
<dbReference type="GO" id="GO:0016491">
    <property type="term" value="F:oxidoreductase activity"/>
    <property type="evidence" value="ECO:0007669"/>
    <property type="project" value="UniProtKB-KW"/>
</dbReference>
<keyword evidence="7" id="KW-0408">Iron</keyword>